<accession>A0A328D1S6</accession>
<keyword evidence="2" id="KW-1185">Reference proteome</keyword>
<dbReference type="InterPro" id="IPR045286">
    <property type="entry name" value="FBS1-like"/>
</dbReference>
<dbReference type="SUPFAM" id="SSF81383">
    <property type="entry name" value="F-box domain"/>
    <property type="match status" value="1"/>
</dbReference>
<proteinExistence type="predicted"/>
<dbReference type="PANTHER" id="PTHR34049:SF1">
    <property type="entry name" value="F-BOX PROTEIN SKIP27"/>
    <property type="match status" value="1"/>
</dbReference>
<name>A0A328D1S6_9ASTE</name>
<gene>
    <name evidence="1" type="ORF">DM860_002979</name>
</gene>
<dbReference type="InterPro" id="IPR036047">
    <property type="entry name" value="F-box-like_dom_sf"/>
</dbReference>
<dbReference type="AlphaFoldDB" id="A0A328D1S6"/>
<protein>
    <recommendedName>
        <fullName evidence="3">F-box domain-containing protein</fullName>
    </recommendedName>
</protein>
<reference evidence="1 2" key="1">
    <citation type="submission" date="2018-06" db="EMBL/GenBank/DDBJ databases">
        <title>The Genome of Cuscuta australis (Dodder) Provides Insight into the Evolution of Plant Parasitism.</title>
        <authorList>
            <person name="Liu H."/>
        </authorList>
    </citation>
    <scope>NUCLEOTIDE SEQUENCE [LARGE SCALE GENOMIC DNA]</scope>
    <source>
        <strain evidence="2">cv. Yunnan</strain>
        <tissue evidence="1">Vines</tissue>
    </source>
</reference>
<dbReference type="PANTHER" id="PTHR34049">
    <property type="entry name" value="F-BOX PROTEIN SKIP27"/>
    <property type="match status" value="1"/>
</dbReference>
<organism evidence="1 2">
    <name type="scientific">Cuscuta australis</name>
    <dbReference type="NCBI Taxonomy" id="267555"/>
    <lineage>
        <taxon>Eukaryota</taxon>
        <taxon>Viridiplantae</taxon>
        <taxon>Streptophyta</taxon>
        <taxon>Embryophyta</taxon>
        <taxon>Tracheophyta</taxon>
        <taxon>Spermatophyta</taxon>
        <taxon>Magnoliopsida</taxon>
        <taxon>eudicotyledons</taxon>
        <taxon>Gunneridae</taxon>
        <taxon>Pentapetalae</taxon>
        <taxon>asterids</taxon>
        <taxon>lamiids</taxon>
        <taxon>Solanales</taxon>
        <taxon>Convolvulaceae</taxon>
        <taxon>Cuscuteae</taxon>
        <taxon>Cuscuta</taxon>
        <taxon>Cuscuta subgen. Grammica</taxon>
        <taxon>Cuscuta sect. Cleistogrammica</taxon>
    </lineage>
</organism>
<dbReference type="EMBL" id="NQVE01000200">
    <property type="protein sequence ID" value="RAL39446.1"/>
    <property type="molecule type" value="Genomic_DNA"/>
</dbReference>
<comment type="caution">
    <text evidence="1">The sequence shown here is derived from an EMBL/GenBank/DDBJ whole genome shotgun (WGS) entry which is preliminary data.</text>
</comment>
<evidence type="ECO:0000313" key="2">
    <source>
        <dbReference type="Proteomes" id="UP000249390"/>
    </source>
</evidence>
<evidence type="ECO:0008006" key="3">
    <source>
        <dbReference type="Google" id="ProtNLM"/>
    </source>
</evidence>
<dbReference type="Proteomes" id="UP000249390">
    <property type="component" value="Unassembled WGS sequence"/>
</dbReference>
<evidence type="ECO:0000313" key="1">
    <source>
        <dbReference type="EMBL" id="RAL39446.1"/>
    </source>
</evidence>
<sequence>MAPWNRRGGLVSGLVRSHSFGRKRVVLPVSLMEEEVEEPAKRRCCSEASLPACGNSVLESLPLDVLIRIVCRADHDDLKSLFHVSKAIREATVIAKKWHFEYSTPRKTIGFKDTNCAKHLSDSDAVEAPNAPKHSKIPKSRLSSKKLTDISVALFTSDGDENWPRRGELFV</sequence>